<gene>
    <name evidence="1" type="ORF">LCGC14_2040160</name>
</gene>
<reference evidence="1" key="1">
    <citation type="journal article" date="2015" name="Nature">
        <title>Complex archaea that bridge the gap between prokaryotes and eukaryotes.</title>
        <authorList>
            <person name="Spang A."/>
            <person name="Saw J.H."/>
            <person name="Jorgensen S.L."/>
            <person name="Zaremba-Niedzwiedzka K."/>
            <person name="Martijn J."/>
            <person name="Lind A.E."/>
            <person name="van Eijk R."/>
            <person name="Schleper C."/>
            <person name="Guy L."/>
            <person name="Ettema T.J."/>
        </authorList>
    </citation>
    <scope>NUCLEOTIDE SEQUENCE</scope>
</reference>
<evidence type="ECO:0000313" key="1">
    <source>
        <dbReference type="EMBL" id="KKL76909.1"/>
    </source>
</evidence>
<name>A0A0F9ESC3_9ZZZZ</name>
<dbReference type="InterPro" id="IPR046600">
    <property type="entry name" value="DUF6659"/>
</dbReference>
<accession>A0A0F9ESC3</accession>
<organism evidence="1">
    <name type="scientific">marine sediment metagenome</name>
    <dbReference type="NCBI Taxonomy" id="412755"/>
    <lineage>
        <taxon>unclassified sequences</taxon>
        <taxon>metagenomes</taxon>
        <taxon>ecological metagenomes</taxon>
    </lineage>
</organism>
<dbReference type="AlphaFoldDB" id="A0A0F9ESC3"/>
<dbReference type="EMBL" id="LAZR01023906">
    <property type="protein sequence ID" value="KKL76909.1"/>
    <property type="molecule type" value="Genomic_DNA"/>
</dbReference>
<proteinExistence type="predicted"/>
<dbReference type="Pfam" id="PF20364">
    <property type="entry name" value="DUF6659"/>
    <property type="match status" value="1"/>
</dbReference>
<evidence type="ECO:0008006" key="2">
    <source>
        <dbReference type="Google" id="ProtNLM"/>
    </source>
</evidence>
<protein>
    <recommendedName>
        <fullName evidence="2">Roadblock/LAMTOR2 domain-containing protein</fullName>
    </recommendedName>
</protein>
<sequence>MSLVTAEEKQSLEYACKEMLHAQGIRFVGVINQMGRLVTGGFRYGVKPLTNDEQRRILFMQLVLEVSMRRELDDVLGPVKYIAAKRGEVIKITIPLNKKILVISAEPNTDAEEIANKALEIFK</sequence>
<comment type="caution">
    <text evidence="1">The sequence shown here is derived from an EMBL/GenBank/DDBJ whole genome shotgun (WGS) entry which is preliminary data.</text>
</comment>